<evidence type="ECO:0000313" key="4">
    <source>
        <dbReference type="Proteomes" id="UP000276232"/>
    </source>
</evidence>
<feature type="region of interest" description="Disordered" evidence="2">
    <location>
        <begin position="193"/>
        <end position="220"/>
    </location>
</feature>
<name>A0A3N1HQ18_9ACTN</name>
<protein>
    <submittedName>
        <fullName evidence="3">Uncharacterized protein</fullName>
    </submittedName>
</protein>
<dbReference type="EMBL" id="RJKN01000002">
    <property type="protein sequence ID" value="ROP44575.1"/>
    <property type="molecule type" value="Genomic_DNA"/>
</dbReference>
<sequence>MTARHLPALGFDPCPGDVAGCRSLAAALRGLAARLDAAGHAAREEAGAWEGPASRAHRERVAALPSALRLVAVGVVGAADVVDAWGAALARLQREADLLEVRMAAATQEVGRVSGAVAVAQRLVGGGRGPAVDPLARAREVAGATARLDAAAAVAAGVAAEARQLHERYAEEEGRAAQRLAAATAEGLRAPWAGQGGGPVGAEDGSDVVAADGGTVRPGRTPVARLRREVWEDGVGEHVHVHAAGYAAVSRGSAAVSTVLAPVPLAPAQVGSRAAAVVGGASDAALGHFVQHDTGAALGGVAAVGLAGTGGAVARAAAASPGRAVTASSEVGLETGTAVVGVVTAVPRSAVPPWERPDHLGAARRTSAEQARRDDGARAAAGAARRAREVERCVRRGEG</sequence>
<proteinExistence type="predicted"/>
<reference evidence="3 4" key="1">
    <citation type="journal article" date="2015" name="Stand. Genomic Sci.">
        <title>Genomic Encyclopedia of Bacterial and Archaeal Type Strains, Phase III: the genomes of soil and plant-associated and newly described type strains.</title>
        <authorList>
            <person name="Whitman W.B."/>
            <person name="Woyke T."/>
            <person name="Klenk H.P."/>
            <person name="Zhou Y."/>
            <person name="Lilburn T.G."/>
            <person name="Beck B.J."/>
            <person name="De Vos P."/>
            <person name="Vandamme P."/>
            <person name="Eisen J.A."/>
            <person name="Garrity G."/>
            <person name="Hugenholtz P."/>
            <person name="Kyrpides N.C."/>
        </authorList>
    </citation>
    <scope>NUCLEOTIDE SEQUENCE [LARGE SCALE GENOMIC DNA]</scope>
    <source>
        <strain evidence="3 4">CECT 7306</strain>
    </source>
</reference>
<gene>
    <name evidence="3" type="ORF">EDC03_0696</name>
</gene>
<dbReference type="AlphaFoldDB" id="A0A3N1HQ18"/>
<dbReference type="RefSeq" id="WP_123378850.1">
    <property type="nucleotide sequence ID" value="NZ_RJKN01000002.1"/>
</dbReference>
<accession>A0A3N1HQ18</accession>
<evidence type="ECO:0000313" key="3">
    <source>
        <dbReference type="EMBL" id="ROP44575.1"/>
    </source>
</evidence>
<comment type="caution">
    <text evidence="3">The sequence shown here is derived from an EMBL/GenBank/DDBJ whole genome shotgun (WGS) entry which is preliminary data.</text>
</comment>
<feature type="region of interest" description="Disordered" evidence="2">
    <location>
        <begin position="355"/>
        <end position="399"/>
    </location>
</feature>
<feature type="compositionally biased region" description="Basic and acidic residues" evidence="2">
    <location>
        <begin position="386"/>
        <end position="399"/>
    </location>
</feature>
<keyword evidence="4" id="KW-1185">Reference proteome</keyword>
<dbReference type="Proteomes" id="UP000276232">
    <property type="component" value="Unassembled WGS sequence"/>
</dbReference>
<feature type="compositionally biased region" description="Basic and acidic residues" evidence="2">
    <location>
        <begin position="355"/>
        <end position="377"/>
    </location>
</feature>
<evidence type="ECO:0000256" key="1">
    <source>
        <dbReference type="SAM" id="Coils"/>
    </source>
</evidence>
<feature type="coiled-coil region" evidence="1">
    <location>
        <begin position="82"/>
        <end position="109"/>
    </location>
</feature>
<keyword evidence="1" id="KW-0175">Coiled coil</keyword>
<dbReference type="InParanoid" id="A0A3N1HQ18"/>
<organism evidence="3 4">
    <name type="scientific">Pseudokineococcus lusitanus</name>
    <dbReference type="NCBI Taxonomy" id="763993"/>
    <lineage>
        <taxon>Bacteria</taxon>
        <taxon>Bacillati</taxon>
        <taxon>Actinomycetota</taxon>
        <taxon>Actinomycetes</taxon>
        <taxon>Kineosporiales</taxon>
        <taxon>Kineosporiaceae</taxon>
        <taxon>Pseudokineococcus</taxon>
    </lineage>
</organism>
<evidence type="ECO:0000256" key="2">
    <source>
        <dbReference type="SAM" id="MobiDB-lite"/>
    </source>
</evidence>